<dbReference type="InterPro" id="IPR045669">
    <property type="entry name" value="FHIP_C"/>
</dbReference>
<feature type="region of interest" description="Disordered" evidence="2">
    <location>
        <begin position="1114"/>
        <end position="1152"/>
    </location>
</feature>
<name>A0ABD2LUG3_9BILA</name>
<feature type="region of interest" description="Disordered" evidence="2">
    <location>
        <begin position="776"/>
        <end position="825"/>
    </location>
</feature>
<feature type="compositionally biased region" description="Polar residues" evidence="2">
    <location>
        <begin position="934"/>
        <end position="944"/>
    </location>
</feature>
<dbReference type="InterPro" id="IPR019384">
    <property type="entry name" value="FHIP"/>
</dbReference>
<feature type="compositionally biased region" description="Polar residues" evidence="2">
    <location>
        <begin position="270"/>
        <end position="280"/>
    </location>
</feature>
<accession>A0ABD2LUG3</accession>
<feature type="compositionally biased region" description="Low complexity" evidence="2">
    <location>
        <begin position="15"/>
        <end position="33"/>
    </location>
</feature>
<evidence type="ECO:0000256" key="1">
    <source>
        <dbReference type="ARBA" id="ARBA00024336"/>
    </source>
</evidence>
<feature type="compositionally biased region" description="Low complexity" evidence="2">
    <location>
        <begin position="809"/>
        <end position="825"/>
    </location>
</feature>
<dbReference type="AlphaFoldDB" id="A0ABD2LUG3"/>
<dbReference type="PANTHER" id="PTHR21705:SF11">
    <property type="entry name" value="FHIP FAMILY PROTEIN CG3558"/>
    <property type="match status" value="1"/>
</dbReference>
<evidence type="ECO:0000313" key="5">
    <source>
        <dbReference type="Proteomes" id="UP001620626"/>
    </source>
</evidence>
<keyword evidence="5" id="KW-1185">Reference proteome</keyword>
<feature type="region of interest" description="Disordered" evidence="2">
    <location>
        <begin position="934"/>
        <end position="983"/>
    </location>
</feature>
<feature type="region of interest" description="Disordered" evidence="2">
    <location>
        <begin position="1"/>
        <end position="40"/>
    </location>
</feature>
<dbReference type="Proteomes" id="UP001620626">
    <property type="component" value="Unassembled WGS sequence"/>
</dbReference>
<feature type="region of interest" description="Disordered" evidence="2">
    <location>
        <begin position="713"/>
        <end position="744"/>
    </location>
</feature>
<feature type="compositionally biased region" description="Low complexity" evidence="2">
    <location>
        <begin position="961"/>
        <end position="981"/>
    </location>
</feature>
<dbReference type="Pfam" id="PF10257">
    <property type="entry name" value="RAI16-like"/>
    <property type="match status" value="1"/>
</dbReference>
<comment type="similarity">
    <text evidence="1">Belongs to the FHIP family.</text>
</comment>
<feature type="region of interest" description="Disordered" evidence="2">
    <location>
        <begin position="265"/>
        <end position="318"/>
    </location>
</feature>
<reference evidence="4 5" key="1">
    <citation type="submission" date="2024-10" db="EMBL/GenBank/DDBJ databases">
        <authorList>
            <person name="Kim D."/>
        </authorList>
    </citation>
    <scope>NUCLEOTIDE SEQUENCE [LARGE SCALE GENOMIC DNA]</scope>
    <source>
        <strain evidence="4">BH-2024</strain>
    </source>
</reference>
<comment type="caution">
    <text evidence="4">The sequence shown here is derived from an EMBL/GenBank/DDBJ whole genome shotgun (WGS) entry which is preliminary data.</text>
</comment>
<sequence length="1210" mass="134827">MRRLFQRLTSSQERSVSASSDAEGSSNSASSPSPIGFGRDELAGTAELGTGYDGAMANFLPEFVLSVEFASDPSAWETQLEKSWTRLEELLEITAGRFGRDSLDKVCELLSTICHLLVMEVNSQSEPSIGPILDQFFNEEILLKVQRWATKVPSNARPKCQMMLIRLYEYMLTSSQCPQSLLVHKPILMPLLQLLQWCRRSSLDEQRMTINATKEQHQQQQQRRRPMTNGVDRCFVRLINQICRKIAADDTLLHFFFHSSVETPCDSEEAQNGASGNRNGSIGHHYEQFVEGGQGPTTMAMGGDQRQTLPRDDWGQHNGRTAALEADNSDEHTLTKEEKKPFLVFDLLVPFLYAPEDVGQLARDALLLIISLSEQHQFVADYIAQKSNFCPVLAAGLSGCFSQLPHCIFTELCVADMDEFHKLSVMDAKTLPELCDFHNALLFCNSVASVAHLSIVRQIVRFFYDGFLLKVFKSSVLESDVQELCSRIVYLHLCLDTVRAPPLVRALVKLLVVAETDRPDGGNLLEVLLSKMNTTDRLCRLTLSLLRTLLSLHCEDLLWCAVFRHLMPFIPLGRPRRSNQSRRFDINVSLDAAAFFLKSVPECTLRIAELYSEEQFKAYMHEAGDAIRDCALGCAGWRFKYDGVSPNMAMLSINNSNPSDELQSARQPFTRMCSARSSFASTGWNRYFQNRSAHGTLSAEGAGAAEAIQSLNELGKDDEERDELGNNNGNRLMMDGGGGGGLSQEEDLNEFNLYYSMAEDGARLDYFQFAYEGVSESDEPDSVTCSRRNSQESEEEKENAKANRKNGGSQSVAVPSSLSSSPPTISARSRIMDAIVATEWSKTDGSRDQFIEMLNALPLPSNREHVEKAVAAGPGRWSPVPKRARTVEENMALIESRWQYLEELRLEREETAKKEGEKGAEDGDNLFRLDLSEVTATDENGNSEEQQRQMAEERIDDEENAVNGDNDKNANNTDNNNNNEDGFPMECVDGMGAGVLLDSLFEALSRLTEHTFATNLQLIGAFNELLAYSQPLLTTYLLYVDALKSRPLSRITKLIADLKEQIDAFARDGSSSASSFIGDAVADFEQMVRRAVRHRQTRAERSERLLLHYHHNQQQHFGGGGTATPAPSSSVWATARGHPQQQPSTSSAGGGATFRFTHRAMASTERGHLEEQERTRNFAYAAIAHSQLSLLMAAFALQHSAAVEYPRGAR</sequence>
<feature type="domain" description="FHF complex subunit HOOK-interacting protein C-terminal" evidence="3">
    <location>
        <begin position="994"/>
        <end position="1067"/>
    </location>
</feature>
<gene>
    <name evidence="4" type="ORF">niasHT_002641</name>
</gene>
<organism evidence="4 5">
    <name type="scientific">Heterodera trifolii</name>
    <dbReference type="NCBI Taxonomy" id="157864"/>
    <lineage>
        <taxon>Eukaryota</taxon>
        <taxon>Metazoa</taxon>
        <taxon>Ecdysozoa</taxon>
        <taxon>Nematoda</taxon>
        <taxon>Chromadorea</taxon>
        <taxon>Rhabditida</taxon>
        <taxon>Tylenchina</taxon>
        <taxon>Tylenchomorpha</taxon>
        <taxon>Tylenchoidea</taxon>
        <taxon>Heteroderidae</taxon>
        <taxon>Heteroderinae</taxon>
        <taxon>Heterodera</taxon>
    </lineage>
</organism>
<feature type="compositionally biased region" description="Low complexity" evidence="2">
    <location>
        <begin position="725"/>
        <end position="734"/>
    </location>
</feature>
<dbReference type="PANTHER" id="PTHR21705">
    <property type="entry name" value="RAI16 PROTEIN-RELATED"/>
    <property type="match status" value="1"/>
</dbReference>
<evidence type="ECO:0000256" key="2">
    <source>
        <dbReference type="SAM" id="MobiDB-lite"/>
    </source>
</evidence>
<protein>
    <recommendedName>
        <fullName evidence="3">FHF complex subunit HOOK-interacting protein C-terminal domain-containing protein</fullName>
    </recommendedName>
</protein>
<evidence type="ECO:0000313" key="4">
    <source>
        <dbReference type="EMBL" id="KAL3118804.1"/>
    </source>
</evidence>
<evidence type="ECO:0000259" key="3">
    <source>
        <dbReference type="Pfam" id="PF19314"/>
    </source>
</evidence>
<dbReference type="Pfam" id="PF19314">
    <property type="entry name" value="DUF5917"/>
    <property type="match status" value="1"/>
</dbReference>
<proteinExistence type="inferred from homology"/>
<dbReference type="EMBL" id="JBICBT010000262">
    <property type="protein sequence ID" value="KAL3118804.1"/>
    <property type="molecule type" value="Genomic_DNA"/>
</dbReference>